<evidence type="ECO:0000256" key="4">
    <source>
        <dbReference type="ARBA" id="ARBA00021776"/>
    </source>
</evidence>
<dbReference type="CDD" id="cd05125">
    <property type="entry name" value="Mth938_2P1-like"/>
    <property type="match status" value="1"/>
</dbReference>
<comment type="subunit">
    <text evidence="10">Interacts with NDUFAF4, NDUFS2 and NDUFS3.</text>
</comment>
<dbReference type="FunFam" id="3.40.1230.10:FF:000002">
    <property type="entry name" value="NADH dehydrogenase [ubiquinone] 1 alpha subcomplex assembly factor 3"/>
    <property type="match status" value="1"/>
</dbReference>
<dbReference type="RefSeq" id="XP_001377716.2">
    <property type="nucleotide sequence ID" value="XM_001377679.4"/>
</dbReference>
<gene>
    <name evidence="11" type="primary">NDUFAF3</name>
</gene>
<accession>F6ZJF8</accession>
<reference evidence="11 12" key="1">
    <citation type="journal article" date="2007" name="Nature">
        <title>Genome of the marsupial Monodelphis domestica reveals innovation in non-coding sequences.</title>
        <authorList>
            <person name="Mikkelsen T.S."/>
            <person name="Wakefield M.J."/>
            <person name="Aken B."/>
            <person name="Amemiya C.T."/>
            <person name="Chang J.L."/>
            <person name="Duke S."/>
            <person name="Garber M."/>
            <person name="Gentles A.J."/>
            <person name="Goodstadt L."/>
            <person name="Heger A."/>
            <person name="Jurka J."/>
            <person name="Kamal M."/>
            <person name="Mauceli E."/>
            <person name="Searle S.M."/>
            <person name="Sharpe T."/>
            <person name="Baker M.L."/>
            <person name="Batzer M.A."/>
            <person name="Benos P.V."/>
            <person name="Belov K."/>
            <person name="Clamp M."/>
            <person name="Cook A."/>
            <person name="Cuff J."/>
            <person name="Das R."/>
            <person name="Davidow L."/>
            <person name="Deakin J.E."/>
            <person name="Fazzari M.J."/>
            <person name="Glass J.L."/>
            <person name="Grabherr M."/>
            <person name="Greally J.M."/>
            <person name="Gu W."/>
            <person name="Hore T.A."/>
            <person name="Huttley G.A."/>
            <person name="Kleber M."/>
            <person name="Jirtle R.L."/>
            <person name="Koina E."/>
            <person name="Lee J.T."/>
            <person name="Mahony S."/>
            <person name="Marra M.A."/>
            <person name="Miller R.D."/>
            <person name="Nicholls R.D."/>
            <person name="Oda M."/>
            <person name="Papenfuss A.T."/>
            <person name="Parra Z.E."/>
            <person name="Pollock D.D."/>
            <person name="Ray D.A."/>
            <person name="Schein J.E."/>
            <person name="Speed T.P."/>
            <person name="Thompson K."/>
            <person name="VandeBerg J.L."/>
            <person name="Wade C.M."/>
            <person name="Walker J.A."/>
            <person name="Waters P.D."/>
            <person name="Webber C."/>
            <person name="Weidman J.R."/>
            <person name="Xie X."/>
            <person name="Zody M.C."/>
            <person name="Baldwin J."/>
            <person name="Abdouelleil A."/>
            <person name="Abdulkadir J."/>
            <person name="Abebe A."/>
            <person name="Abera B."/>
            <person name="Abreu J."/>
            <person name="Acer S.C."/>
            <person name="Aftuck L."/>
            <person name="Alexander A."/>
            <person name="An P."/>
            <person name="Anderson E."/>
            <person name="Anderson S."/>
            <person name="Arachi H."/>
            <person name="Azer M."/>
            <person name="Bachantsang P."/>
            <person name="Barry A."/>
            <person name="Bayul T."/>
            <person name="Berlin A."/>
            <person name="Bessette D."/>
            <person name="Bloom T."/>
            <person name="Bloom T."/>
            <person name="Boguslavskiy L."/>
            <person name="Bonnet C."/>
            <person name="Boukhgalter B."/>
            <person name="Bourzgui I."/>
            <person name="Brown A."/>
            <person name="Cahill P."/>
            <person name="Channer S."/>
            <person name="Cheshatsang Y."/>
            <person name="Chuda L."/>
            <person name="Citroen M."/>
            <person name="Collymore A."/>
            <person name="Cooke P."/>
            <person name="Costello M."/>
            <person name="D'Aco K."/>
            <person name="Daza R."/>
            <person name="De Haan G."/>
            <person name="DeGray S."/>
            <person name="DeMaso C."/>
            <person name="Dhargay N."/>
            <person name="Dooley K."/>
            <person name="Dooley E."/>
            <person name="Doricent M."/>
            <person name="Dorje P."/>
            <person name="Dorjee K."/>
            <person name="Dupes A."/>
            <person name="Elong R."/>
            <person name="Falk J."/>
            <person name="Farina A."/>
            <person name="Faro S."/>
            <person name="Ferguson D."/>
            <person name="Fisher S."/>
            <person name="Foley C.D."/>
            <person name="Franke A."/>
            <person name="Friedrich D."/>
            <person name="Gadbois L."/>
            <person name="Gearin G."/>
            <person name="Gearin C.R."/>
            <person name="Giannoukos G."/>
            <person name="Goode T."/>
            <person name="Graham J."/>
            <person name="Grandbois E."/>
            <person name="Grewal S."/>
            <person name="Gyaltsen K."/>
            <person name="Hafez N."/>
            <person name="Hagos B."/>
            <person name="Hall J."/>
            <person name="Henson C."/>
            <person name="Hollinger A."/>
            <person name="Honan T."/>
            <person name="Huard M.D."/>
            <person name="Hughes L."/>
            <person name="Hurhula B."/>
            <person name="Husby M.E."/>
            <person name="Kamat A."/>
            <person name="Kanga B."/>
            <person name="Kashin S."/>
            <person name="Khazanovich D."/>
            <person name="Kisner P."/>
            <person name="Lance K."/>
            <person name="Lara M."/>
            <person name="Lee W."/>
            <person name="Lennon N."/>
            <person name="Letendre F."/>
            <person name="LeVine R."/>
            <person name="Lipovsky A."/>
            <person name="Liu X."/>
            <person name="Liu J."/>
            <person name="Liu S."/>
            <person name="Lokyitsang T."/>
            <person name="Lokyitsang Y."/>
            <person name="Lubonja R."/>
            <person name="Lui A."/>
            <person name="MacDonald P."/>
            <person name="Magnisalis V."/>
            <person name="Maru K."/>
            <person name="Matthews C."/>
            <person name="McCusker W."/>
            <person name="McDonough S."/>
            <person name="Mehta T."/>
            <person name="Meldrim J."/>
            <person name="Meneus L."/>
            <person name="Mihai O."/>
            <person name="Mihalev A."/>
            <person name="Mihova T."/>
            <person name="Mittelman R."/>
            <person name="Mlenga V."/>
            <person name="Montmayeur A."/>
            <person name="Mulrain L."/>
            <person name="Navidi A."/>
            <person name="Naylor J."/>
            <person name="Negash T."/>
            <person name="Nguyen T."/>
            <person name="Nguyen N."/>
            <person name="Nicol R."/>
            <person name="Norbu C."/>
            <person name="Norbu N."/>
            <person name="Novod N."/>
            <person name="O'Neill B."/>
            <person name="Osman S."/>
            <person name="Markiewicz E."/>
            <person name="Oyono O.L."/>
            <person name="Patti C."/>
            <person name="Phunkhang P."/>
            <person name="Pierre F."/>
            <person name="Priest M."/>
            <person name="Raghuraman S."/>
            <person name="Rege F."/>
            <person name="Reyes R."/>
            <person name="Rise C."/>
            <person name="Rogov P."/>
            <person name="Ross K."/>
            <person name="Ryan E."/>
            <person name="Settipalli S."/>
            <person name="Shea T."/>
            <person name="Sherpa N."/>
            <person name="Shi L."/>
            <person name="Shih D."/>
            <person name="Sparrow T."/>
            <person name="Spaulding J."/>
            <person name="Stalker J."/>
            <person name="Stange-Thomann N."/>
            <person name="Stavropoulos S."/>
            <person name="Stone C."/>
            <person name="Strader C."/>
            <person name="Tesfaye S."/>
            <person name="Thomson T."/>
            <person name="Thoulutsang Y."/>
            <person name="Thoulutsang D."/>
            <person name="Topham K."/>
            <person name="Topping I."/>
            <person name="Tsamla T."/>
            <person name="Vassiliev H."/>
            <person name="Vo A."/>
            <person name="Wangchuk T."/>
            <person name="Wangdi T."/>
            <person name="Weiand M."/>
            <person name="Wilkinson J."/>
            <person name="Wilson A."/>
            <person name="Yadav S."/>
            <person name="Young G."/>
            <person name="Yu Q."/>
            <person name="Zembek L."/>
            <person name="Zhong D."/>
            <person name="Zimmer A."/>
            <person name="Zwirko Z."/>
            <person name="Jaffe D.B."/>
            <person name="Alvarez P."/>
            <person name="Brockman W."/>
            <person name="Butler J."/>
            <person name="Chin C."/>
            <person name="Gnerre S."/>
            <person name="MacCallum I."/>
            <person name="Graves J.A."/>
            <person name="Ponting C.P."/>
            <person name="Breen M."/>
            <person name="Samollow P.B."/>
            <person name="Lander E.S."/>
            <person name="Lindblad-Toh K."/>
        </authorList>
    </citation>
    <scope>NUCLEOTIDE SEQUENCE [LARGE SCALE GENOMIC DNA]</scope>
</reference>
<dbReference type="Pfam" id="PF04430">
    <property type="entry name" value="DUF498"/>
    <property type="match status" value="1"/>
</dbReference>
<evidence type="ECO:0000313" key="12">
    <source>
        <dbReference type="Proteomes" id="UP000002280"/>
    </source>
</evidence>
<evidence type="ECO:0000256" key="7">
    <source>
        <dbReference type="ARBA" id="ARBA00023136"/>
    </source>
</evidence>
<dbReference type="PANTHER" id="PTHR21192:SF2">
    <property type="entry name" value="NADH DEHYDROGENASE [UBIQUINONE] 1 ALPHA SUBCOMPLEX ASSEMBLY FACTOR 3"/>
    <property type="match status" value="1"/>
</dbReference>
<reference evidence="11" key="3">
    <citation type="submission" date="2025-09" db="UniProtKB">
        <authorList>
            <consortium name="Ensembl"/>
        </authorList>
    </citation>
    <scope>IDENTIFICATION</scope>
</reference>
<dbReference type="GeneID" id="100027422"/>
<keyword evidence="8" id="KW-0539">Nucleus</keyword>
<dbReference type="InterPro" id="IPR036748">
    <property type="entry name" value="MTH938-like_sf"/>
</dbReference>
<protein>
    <recommendedName>
        <fullName evidence="4">NADH dehydrogenase [ubiquinone] 1 alpha subcomplex assembly factor 3</fullName>
    </recommendedName>
</protein>
<dbReference type="InParanoid" id="F6ZJF8"/>
<dbReference type="GO" id="GO:0005743">
    <property type="term" value="C:mitochondrial inner membrane"/>
    <property type="evidence" value="ECO:0000318"/>
    <property type="project" value="GO_Central"/>
</dbReference>
<dbReference type="InterPro" id="IPR007523">
    <property type="entry name" value="NDUFAF3/AAMDC"/>
</dbReference>
<dbReference type="GO" id="GO:0032981">
    <property type="term" value="P:mitochondrial respiratory chain complex I assembly"/>
    <property type="evidence" value="ECO:0000318"/>
    <property type="project" value="GO_Central"/>
</dbReference>
<keyword evidence="5" id="KW-0999">Mitochondrion inner membrane</keyword>
<dbReference type="GeneTree" id="ENSGT00390000018312"/>
<comment type="function">
    <text evidence="1">Essential factor for the assembly of mitochondrial NADH:ubiquinone oxidoreductase complex (complex I).</text>
</comment>
<evidence type="ECO:0000256" key="2">
    <source>
        <dbReference type="ARBA" id="ARBA00004123"/>
    </source>
</evidence>
<evidence type="ECO:0000313" key="11">
    <source>
        <dbReference type="Ensembl" id="ENSMODP00000016631.3"/>
    </source>
</evidence>
<evidence type="ECO:0000256" key="10">
    <source>
        <dbReference type="ARBA" id="ARBA00064797"/>
    </source>
</evidence>
<name>F6ZJF8_MONDO</name>
<evidence type="ECO:0000256" key="1">
    <source>
        <dbReference type="ARBA" id="ARBA00004069"/>
    </source>
</evidence>
<dbReference type="AlphaFoldDB" id="F6ZJF8"/>
<proteinExistence type="inferred from homology"/>
<dbReference type="Gene3D" id="3.40.1230.10">
    <property type="entry name" value="MTH938-like"/>
    <property type="match status" value="1"/>
</dbReference>
<comment type="subcellular location">
    <subcellularLocation>
        <location evidence="3">Mitochondrion inner membrane</location>
    </subcellularLocation>
    <subcellularLocation>
        <location evidence="2">Nucleus</location>
    </subcellularLocation>
</comment>
<dbReference type="KEGG" id="mdo:100027422"/>
<sequence length="184" mass="20198">MAAFATSALRGLTRSVPVLRLTLGGLPRRSHHLTPVDDELFQRTTISLLEKDSPNVMYIDSYSPRGFTINGNRVVGPCALVPHSVMQWNVGSHRDITEESFSLFWMLEPRIEIVVVGTGDRMEKLHPEILKAMRKRRIAVEVQDTPNACATFNFLCNEGRVAGAALIPPPGGSLVAPVASSHVE</sequence>
<keyword evidence="7" id="KW-0472">Membrane</keyword>
<dbReference type="STRING" id="13616.ENSMODP00000016631"/>
<dbReference type="Bgee" id="ENSMODG00000022966">
    <property type="expression patterns" value="Expressed in heart and 21 other cell types or tissues"/>
</dbReference>
<evidence type="ECO:0000256" key="8">
    <source>
        <dbReference type="ARBA" id="ARBA00023242"/>
    </source>
</evidence>
<evidence type="ECO:0000256" key="5">
    <source>
        <dbReference type="ARBA" id="ARBA00022792"/>
    </source>
</evidence>
<comment type="similarity">
    <text evidence="9">Belongs to the NDUFAF3 family.</text>
</comment>
<dbReference type="PANTHER" id="PTHR21192">
    <property type="entry name" value="NUCLEAR PROTEIN E3-3"/>
    <property type="match status" value="1"/>
</dbReference>
<organism evidence="11 12">
    <name type="scientific">Monodelphis domestica</name>
    <name type="common">Gray short-tailed opossum</name>
    <dbReference type="NCBI Taxonomy" id="13616"/>
    <lineage>
        <taxon>Eukaryota</taxon>
        <taxon>Metazoa</taxon>
        <taxon>Chordata</taxon>
        <taxon>Craniata</taxon>
        <taxon>Vertebrata</taxon>
        <taxon>Euteleostomi</taxon>
        <taxon>Mammalia</taxon>
        <taxon>Metatheria</taxon>
        <taxon>Didelphimorphia</taxon>
        <taxon>Didelphidae</taxon>
        <taxon>Monodelphis</taxon>
    </lineage>
</organism>
<dbReference type="GO" id="GO:0005634">
    <property type="term" value="C:nucleus"/>
    <property type="evidence" value="ECO:0007669"/>
    <property type="project" value="UniProtKB-SubCell"/>
</dbReference>
<dbReference type="OMA" id="FSKAYDH"/>
<dbReference type="CTD" id="25915"/>
<dbReference type="HOGENOM" id="CLU_074390_3_1_1"/>
<dbReference type="InterPro" id="IPR034095">
    <property type="entry name" value="NDUF3"/>
</dbReference>
<dbReference type="Ensembl" id="ENSMODT00000016936.4">
    <property type="protein sequence ID" value="ENSMODP00000016631.3"/>
    <property type="gene ID" value="ENSMODG00000022966.3"/>
</dbReference>
<reference evidence="11" key="2">
    <citation type="submission" date="2025-08" db="UniProtKB">
        <authorList>
            <consortium name="Ensembl"/>
        </authorList>
    </citation>
    <scope>IDENTIFICATION</scope>
</reference>
<evidence type="ECO:0000256" key="6">
    <source>
        <dbReference type="ARBA" id="ARBA00023128"/>
    </source>
</evidence>
<evidence type="ECO:0000256" key="3">
    <source>
        <dbReference type="ARBA" id="ARBA00004273"/>
    </source>
</evidence>
<dbReference type="Proteomes" id="UP000002280">
    <property type="component" value="Chromosome 6"/>
</dbReference>
<keyword evidence="12" id="KW-1185">Reference proteome</keyword>
<dbReference type="SUPFAM" id="SSF64076">
    <property type="entry name" value="MTH938-like"/>
    <property type="match status" value="1"/>
</dbReference>
<evidence type="ECO:0000256" key="9">
    <source>
        <dbReference type="ARBA" id="ARBA00049984"/>
    </source>
</evidence>
<keyword evidence="6" id="KW-0496">Mitochondrion</keyword>
<dbReference type="FunCoup" id="F6ZJF8">
    <property type="interactions" value="1178"/>
</dbReference>
<dbReference type="OrthoDB" id="20681at2759"/>
<dbReference type="eggNOG" id="KOG3363">
    <property type="taxonomic scope" value="Eukaryota"/>
</dbReference>